<organism evidence="2 3">
    <name type="scientific">Drosophila willistoni</name>
    <name type="common">Fruit fly</name>
    <dbReference type="NCBI Taxonomy" id="7260"/>
    <lineage>
        <taxon>Eukaryota</taxon>
        <taxon>Metazoa</taxon>
        <taxon>Ecdysozoa</taxon>
        <taxon>Arthropoda</taxon>
        <taxon>Hexapoda</taxon>
        <taxon>Insecta</taxon>
        <taxon>Pterygota</taxon>
        <taxon>Neoptera</taxon>
        <taxon>Endopterygota</taxon>
        <taxon>Diptera</taxon>
        <taxon>Brachycera</taxon>
        <taxon>Muscomorpha</taxon>
        <taxon>Ephydroidea</taxon>
        <taxon>Drosophilidae</taxon>
        <taxon>Drosophila</taxon>
        <taxon>Sophophora</taxon>
    </lineage>
</organism>
<dbReference type="EMBL" id="CH963857">
    <property type="protein sequence ID" value="EDW76121.1"/>
    <property type="molecule type" value="Genomic_DNA"/>
</dbReference>
<keyword evidence="1" id="KW-0472">Membrane</keyword>
<feature type="transmembrane region" description="Helical" evidence="1">
    <location>
        <begin position="148"/>
        <end position="170"/>
    </location>
</feature>
<gene>
    <name evidence="2" type="primary">Dwil\GK14836</name>
    <name evidence="2" type="ORF">Dwil_GK14836</name>
</gene>
<evidence type="ECO:0000313" key="2">
    <source>
        <dbReference type="EMBL" id="EDW76121.1"/>
    </source>
</evidence>
<dbReference type="AlphaFoldDB" id="B4MWI0"/>
<evidence type="ECO:0000313" key="3">
    <source>
        <dbReference type="Proteomes" id="UP000007798"/>
    </source>
</evidence>
<dbReference type="InParanoid" id="B4MWI0"/>
<feature type="transmembrane region" description="Helical" evidence="1">
    <location>
        <begin position="85"/>
        <end position="106"/>
    </location>
</feature>
<keyword evidence="3" id="KW-1185">Reference proteome</keyword>
<keyword evidence="1" id="KW-0812">Transmembrane</keyword>
<proteinExistence type="predicted"/>
<protein>
    <submittedName>
        <fullName evidence="2">Uncharacterized protein</fullName>
    </submittedName>
</protein>
<evidence type="ECO:0000256" key="1">
    <source>
        <dbReference type="SAM" id="Phobius"/>
    </source>
</evidence>
<sequence length="317" mass="35989">MLGLTRSVSAPDFSQWYHYKTHGHEEELERSSSQSHGGSQIQKEISFDSPRSSIALSYQPRQQATAETQTPRLPTGFKSPSFLEFLCYVYLITGIQVLLAVLQWLATTYEWQPKFNSAERILFAVILLLTWSNLSLGFLGFRRLQLKFPLNWIVFVCIFESLTLLIMLLSVRELDLTWPFMIVGVLVFVIYTVLGLWVPSLLSADLWILIFASISVLGVAIIAMSIGLAVRFYIPLSVCMIIFGPWAMYNSQNVNRVKRMGYCNRSYLVAAVKMYINFACTVGATVLVYRVAVESVEDEACKNTVICSKRSFHPFNI</sequence>
<accession>B4MWI0</accession>
<dbReference type="OrthoDB" id="7851460at2759"/>
<feature type="transmembrane region" description="Helical" evidence="1">
    <location>
        <begin position="121"/>
        <end position="141"/>
    </location>
</feature>
<keyword evidence="1" id="KW-1133">Transmembrane helix</keyword>
<dbReference type="KEGG" id="dwi:6642543"/>
<dbReference type="eggNOG" id="ENOG502TCA6">
    <property type="taxonomic scope" value="Eukaryota"/>
</dbReference>
<feature type="transmembrane region" description="Helical" evidence="1">
    <location>
        <begin position="176"/>
        <end position="199"/>
    </location>
</feature>
<dbReference type="HOGENOM" id="CLU_068128_0_0_1"/>
<feature type="transmembrane region" description="Helical" evidence="1">
    <location>
        <begin position="232"/>
        <end position="249"/>
    </location>
</feature>
<dbReference type="PhylomeDB" id="B4MWI0"/>
<reference evidence="2 3" key="1">
    <citation type="journal article" date="2007" name="Nature">
        <title>Evolution of genes and genomes on the Drosophila phylogeny.</title>
        <authorList>
            <consortium name="Drosophila 12 Genomes Consortium"/>
            <person name="Clark A.G."/>
            <person name="Eisen M.B."/>
            <person name="Smith D.R."/>
            <person name="Bergman C.M."/>
            <person name="Oliver B."/>
            <person name="Markow T.A."/>
            <person name="Kaufman T.C."/>
            <person name="Kellis M."/>
            <person name="Gelbart W."/>
            <person name="Iyer V.N."/>
            <person name="Pollard D.A."/>
            <person name="Sackton T.B."/>
            <person name="Larracuente A.M."/>
            <person name="Singh N.D."/>
            <person name="Abad J.P."/>
            <person name="Abt D.N."/>
            <person name="Adryan B."/>
            <person name="Aguade M."/>
            <person name="Akashi H."/>
            <person name="Anderson W.W."/>
            <person name="Aquadro C.F."/>
            <person name="Ardell D.H."/>
            <person name="Arguello R."/>
            <person name="Artieri C.G."/>
            <person name="Barbash D.A."/>
            <person name="Barker D."/>
            <person name="Barsanti P."/>
            <person name="Batterham P."/>
            <person name="Batzoglou S."/>
            <person name="Begun D."/>
            <person name="Bhutkar A."/>
            <person name="Blanco E."/>
            <person name="Bosak S.A."/>
            <person name="Bradley R.K."/>
            <person name="Brand A.D."/>
            <person name="Brent M.R."/>
            <person name="Brooks A.N."/>
            <person name="Brown R.H."/>
            <person name="Butlin R.K."/>
            <person name="Caggese C."/>
            <person name="Calvi B.R."/>
            <person name="Bernardo de Carvalho A."/>
            <person name="Caspi A."/>
            <person name="Castrezana S."/>
            <person name="Celniker S.E."/>
            <person name="Chang J.L."/>
            <person name="Chapple C."/>
            <person name="Chatterji S."/>
            <person name="Chinwalla A."/>
            <person name="Civetta A."/>
            <person name="Clifton S.W."/>
            <person name="Comeron J.M."/>
            <person name="Costello J.C."/>
            <person name="Coyne J.A."/>
            <person name="Daub J."/>
            <person name="David R.G."/>
            <person name="Delcher A.L."/>
            <person name="Delehaunty K."/>
            <person name="Do C.B."/>
            <person name="Ebling H."/>
            <person name="Edwards K."/>
            <person name="Eickbush T."/>
            <person name="Evans J.D."/>
            <person name="Filipski A."/>
            <person name="Findeiss S."/>
            <person name="Freyhult E."/>
            <person name="Fulton L."/>
            <person name="Fulton R."/>
            <person name="Garcia A.C."/>
            <person name="Gardiner A."/>
            <person name="Garfield D.A."/>
            <person name="Garvin B.E."/>
            <person name="Gibson G."/>
            <person name="Gilbert D."/>
            <person name="Gnerre S."/>
            <person name="Godfrey J."/>
            <person name="Good R."/>
            <person name="Gotea V."/>
            <person name="Gravely B."/>
            <person name="Greenberg A.J."/>
            <person name="Griffiths-Jones S."/>
            <person name="Gross S."/>
            <person name="Guigo R."/>
            <person name="Gustafson E.A."/>
            <person name="Haerty W."/>
            <person name="Hahn M.W."/>
            <person name="Halligan D.L."/>
            <person name="Halpern A.L."/>
            <person name="Halter G.M."/>
            <person name="Han M.V."/>
            <person name="Heger A."/>
            <person name="Hillier L."/>
            <person name="Hinrichs A.S."/>
            <person name="Holmes I."/>
            <person name="Hoskins R.A."/>
            <person name="Hubisz M.J."/>
            <person name="Hultmark D."/>
            <person name="Huntley M.A."/>
            <person name="Jaffe D.B."/>
            <person name="Jagadeeshan S."/>
            <person name="Jeck W.R."/>
            <person name="Johnson J."/>
            <person name="Jones C.D."/>
            <person name="Jordan W.C."/>
            <person name="Karpen G.H."/>
            <person name="Kataoka E."/>
            <person name="Keightley P.D."/>
            <person name="Kheradpour P."/>
            <person name="Kirkness E.F."/>
            <person name="Koerich L.B."/>
            <person name="Kristiansen K."/>
            <person name="Kudrna D."/>
            <person name="Kulathinal R.J."/>
            <person name="Kumar S."/>
            <person name="Kwok R."/>
            <person name="Lander E."/>
            <person name="Langley C.H."/>
            <person name="Lapoint R."/>
            <person name="Lazzaro B.P."/>
            <person name="Lee S.J."/>
            <person name="Levesque L."/>
            <person name="Li R."/>
            <person name="Lin C.F."/>
            <person name="Lin M.F."/>
            <person name="Lindblad-Toh K."/>
            <person name="Llopart A."/>
            <person name="Long M."/>
            <person name="Low L."/>
            <person name="Lozovsky E."/>
            <person name="Lu J."/>
            <person name="Luo M."/>
            <person name="Machado C.A."/>
            <person name="Makalowski W."/>
            <person name="Marzo M."/>
            <person name="Matsuda M."/>
            <person name="Matzkin L."/>
            <person name="McAllister B."/>
            <person name="McBride C.S."/>
            <person name="McKernan B."/>
            <person name="McKernan K."/>
            <person name="Mendez-Lago M."/>
            <person name="Minx P."/>
            <person name="Mollenhauer M.U."/>
            <person name="Montooth K."/>
            <person name="Mount S.M."/>
            <person name="Mu X."/>
            <person name="Myers E."/>
            <person name="Negre B."/>
            <person name="Newfeld S."/>
            <person name="Nielsen R."/>
            <person name="Noor M.A."/>
            <person name="O'Grady P."/>
            <person name="Pachter L."/>
            <person name="Papaceit M."/>
            <person name="Parisi M.J."/>
            <person name="Parisi M."/>
            <person name="Parts L."/>
            <person name="Pedersen J.S."/>
            <person name="Pesole G."/>
            <person name="Phillippy A.M."/>
            <person name="Ponting C.P."/>
            <person name="Pop M."/>
            <person name="Porcelli D."/>
            <person name="Powell J.R."/>
            <person name="Prohaska S."/>
            <person name="Pruitt K."/>
            <person name="Puig M."/>
            <person name="Quesneville H."/>
            <person name="Ram K.R."/>
            <person name="Rand D."/>
            <person name="Rasmussen M.D."/>
            <person name="Reed L.K."/>
            <person name="Reenan R."/>
            <person name="Reily A."/>
            <person name="Remington K.A."/>
            <person name="Rieger T.T."/>
            <person name="Ritchie M.G."/>
            <person name="Robin C."/>
            <person name="Rogers Y.H."/>
            <person name="Rohde C."/>
            <person name="Rozas J."/>
            <person name="Rubenfield M.J."/>
            <person name="Ruiz A."/>
            <person name="Russo S."/>
            <person name="Salzberg S.L."/>
            <person name="Sanchez-Gracia A."/>
            <person name="Saranga D.J."/>
            <person name="Sato H."/>
            <person name="Schaeffer S.W."/>
            <person name="Schatz M.C."/>
            <person name="Schlenke T."/>
            <person name="Schwartz R."/>
            <person name="Segarra C."/>
            <person name="Singh R.S."/>
            <person name="Sirot L."/>
            <person name="Sirota M."/>
            <person name="Sisneros N.B."/>
            <person name="Smith C.D."/>
            <person name="Smith T.F."/>
            <person name="Spieth J."/>
            <person name="Stage D.E."/>
            <person name="Stark A."/>
            <person name="Stephan W."/>
            <person name="Strausberg R.L."/>
            <person name="Strempel S."/>
            <person name="Sturgill D."/>
            <person name="Sutton G."/>
            <person name="Sutton G.G."/>
            <person name="Tao W."/>
            <person name="Teichmann S."/>
            <person name="Tobari Y.N."/>
            <person name="Tomimura Y."/>
            <person name="Tsolas J.M."/>
            <person name="Valente V.L."/>
            <person name="Venter E."/>
            <person name="Venter J.C."/>
            <person name="Vicario S."/>
            <person name="Vieira F.G."/>
            <person name="Vilella A.J."/>
            <person name="Villasante A."/>
            <person name="Walenz B."/>
            <person name="Wang J."/>
            <person name="Wasserman M."/>
            <person name="Watts T."/>
            <person name="Wilson D."/>
            <person name="Wilson R.K."/>
            <person name="Wing R.A."/>
            <person name="Wolfner M.F."/>
            <person name="Wong A."/>
            <person name="Wong G.K."/>
            <person name="Wu C.I."/>
            <person name="Wu G."/>
            <person name="Yamamoto D."/>
            <person name="Yang H.P."/>
            <person name="Yang S.P."/>
            <person name="Yorke J.A."/>
            <person name="Yoshida K."/>
            <person name="Zdobnov E."/>
            <person name="Zhang P."/>
            <person name="Zhang Y."/>
            <person name="Zimin A.V."/>
            <person name="Baldwin J."/>
            <person name="Abdouelleil A."/>
            <person name="Abdulkadir J."/>
            <person name="Abebe A."/>
            <person name="Abera B."/>
            <person name="Abreu J."/>
            <person name="Acer S.C."/>
            <person name="Aftuck L."/>
            <person name="Alexander A."/>
            <person name="An P."/>
            <person name="Anderson E."/>
            <person name="Anderson S."/>
            <person name="Arachi H."/>
            <person name="Azer M."/>
            <person name="Bachantsang P."/>
            <person name="Barry A."/>
            <person name="Bayul T."/>
            <person name="Berlin A."/>
            <person name="Bessette D."/>
            <person name="Bloom T."/>
            <person name="Blye J."/>
            <person name="Boguslavskiy L."/>
            <person name="Bonnet C."/>
            <person name="Boukhgalter B."/>
            <person name="Bourzgui I."/>
            <person name="Brown A."/>
            <person name="Cahill P."/>
            <person name="Channer S."/>
            <person name="Cheshatsang Y."/>
            <person name="Chuda L."/>
            <person name="Citroen M."/>
            <person name="Collymore A."/>
            <person name="Cooke P."/>
            <person name="Costello M."/>
            <person name="D'Aco K."/>
            <person name="Daza R."/>
            <person name="De Haan G."/>
            <person name="DeGray S."/>
            <person name="DeMaso C."/>
            <person name="Dhargay N."/>
            <person name="Dooley K."/>
            <person name="Dooley E."/>
            <person name="Doricent M."/>
            <person name="Dorje P."/>
            <person name="Dorjee K."/>
            <person name="Dupes A."/>
            <person name="Elong R."/>
            <person name="Falk J."/>
            <person name="Farina A."/>
            <person name="Faro S."/>
            <person name="Ferguson D."/>
            <person name="Fisher S."/>
            <person name="Foley C.D."/>
            <person name="Franke A."/>
            <person name="Friedrich D."/>
            <person name="Gadbois L."/>
            <person name="Gearin G."/>
            <person name="Gearin C.R."/>
            <person name="Giannoukos G."/>
            <person name="Goode T."/>
            <person name="Graham J."/>
            <person name="Grandbois E."/>
            <person name="Grewal S."/>
            <person name="Gyaltsen K."/>
            <person name="Hafez N."/>
            <person name="Hagos B."/>
            <person name="Hall J."/>
            <person name="Henson C."/>
            <person name="Hollinger A."/>
            <person name="Honan T."/>
            <person name="Huard M.D."/>
            <person name="Hughes L."/>
            <person name="Hurhula B."/>
            <person name="Husby M.E."/>
            <person name="Kamat A."/>
            <person name="Kanga B."/>
            <person name="Kashin S."/>
            <person name="Khazanovich D."/>
            <person name="Kisner P."/>
            <person name="Lance K."/>
            <person name="Lara M."/>
            <person name="Lee W."/>
            <person name="Lennon N."/>
            <person name="Letendre F."/>
            <person name="LeVine R."/>
            <person name="Lipovsky A."/>
            <person name="Liu X."/>
            <person name="Liu J."/>
            <person name="Liu S."/>
            <person name="Lokyitsang T."/>
            <person name="Lokyitsang Y."/>
            <person name="Lubonja R."/>
            <person name="Lui A."/>
            <person name="MacDonald P."/>
            <person name="Magnisalis V."/>
            <person name="Maru K."/>
            <person name="Matthews C."/>
            <person name="McCusker W."/>
            <person name="McDonough S."/>
            <person name="Mehta T."/>
            <person name="Meldrim J."/>
            <person name="Meneus L."/>
            <person name="Mihai O."/>
            <person name="Mihalev A."/>
            <person name="Mihova T."/>
            <person name="Mittelman R."/>
            <person name="Mlenga V."/>
            <person name="Montmayeur A."/>
            <person name="Mulrain L."/>
            <person name="Navidi A."/>
            <person name="Naylor J."/>
            <person name="Negash T."/>
            <person name="Nguyen T."/>
            <person name="Nguyen N."/>
            <person name="Nicol R."/>
            <person name="Norbu C."/>
            <person name="Norbu N."/>
            <person name="Novod N."/>
            <person name="O'Neill B."/>
            <person name="Osman S."/>
            <person name="Markiewicz E."/>
            <person name="Oyono O.L."/>
            <person name="Patti C."/>
            <person name="Phunkhang P."/>
            <person name="Pierre F."/>
            <person name="Priest M."/>
            <person name="Raghuraman S."/>
            <person name="Rege F."/>
            <person name="Reyes R."/>
            <person name="Rise C."/>
            <person name="Rogov P."/>
            <person name="Ross K."/>
            <person name="Ryan E."/>
            <person name="Settipalli S."/>
            <person name="Shea T."/>
            <person name="Sherpa N."/>
            <person name="Shi L."/>
            <person name="Shih D."/>
            <person name="Sparrow T."/>
            <person name="Spaulding J."/>
            <person name="Stalker J."/>
            <person name="Stange-Thomann N."/>
            <person name="Stavropoulos S."/>
            <person name="Stone C."/>
            <person name="Strader C."/>
            <person name="Tesfaye S."/>
            <person name="Thomson T."/>
            <person name="Thoulutsang Y."/>
            <person name="Thoulutsang D."/>
            <person name="Topham K."/>
            <person name="Topping I."/>
            <person name="Tsamla T."/>
            <person name="Vassiliev H."/>
            <person name="Vo A."/>
            <person name="Wangchuk T."/>
            <person name="Wangdi T."/>
            <person name="Weiand M."/>
            <person name="Wilkinson J."/>
            <person name="Wilson A."/>
            <person name="Yadav S."/>
            <person name="Young G."/>
            <person name="Yu Q."/>
            <person name="Zembek L."/>
            <person name="Zhong D."/>
            <person name="Zimmer A."/>
            <person name="Zwirko Z."/>
            <person name="Jaffe D.B."/>
            <person name="Alvarez P."/>
            <person name="Brockman W."/>
            <person name="Butler J."/>
            <person name="Chin C."/>
            <person name="Gnerre S."/>
            <person name="Grabherr M."/>
            <person name="Kleber M."/>
            <person name="Mauceli E."/>
            <person name="MacCallum I."/>
        </authorList>
    </citation>
    <scope>NUCLEOTIDE SEQUENCE [LARGE SCALE GENOMIC DNA]</scope>
    <source>
        <strain evidence="3">Tucson 14030-0811.24</strain>
    </source>
</reference>
<name>B4MWI0_DROWI</name>
<dbReference type="Proteomes" id="UP000007798">
    <property type="component" value="Unassembled WGS sequence"/>
</dbReference>
<feature type="transmembrane region" description="Helical" evidence="1">
    <location>
        <begin position="270"/>
        <end position="289"/>
    </location>
</feature>
<feature type="transmembrane region" description="Helical" evidence="1">
    <location>
        <begin position="206"/>
        <end position="226"/>
    </location>
</feature>
<dbReference type="OMA" id="PLNWIIF"/>